<comment type="caution">
    <text evidence="1">The sequence shown here is derived from an EMBL/GenBank/DDBJ whole genome shotgun (WGS) entry which is preliminary data.</text>
</comment>
<gene>
    <name evidence="1" type="ORF">PCASD_25125</name>
</gene>
<name>A0A2N5TND1_9BASI</name>
<evidence type="ECO:0000313" key="2">
    <source>
        <dbReference type="Proteomes" id="UP000235392"/>
    </source>
</evidence>
<reference evidence="1 2" key="1">
    <citation type="submission" date="2017-11" db="EMBL/GenBank/DDBJ databases">
        <title>De novo assembly and phasing of dikaryotic genomes from two isolates of Puccinia coronata f. sp. avenae, the causal agent of oat crown rust.</title>
        <authorList>
            <person name="Miller M.E."/>
            <person name="Zhang Y."/>
            <person name="Omidvar V."/>
            <person name="Sperschneider J."/>
            <person name="Schwessinger B."/>
            <person name="Raley C."/>
            <person name="Palmer J.M."/>
            <person name="Garnica D."/>
            <person name="Upadhyaya N."/>
            <person name="Rathjen J."/>
            <person name="Taylor J.M."/>
            <person name="Park R.F."/>
            <person name="Dodds P.N."/>
            <person name="Hirsch C.D."/>
            <person name="Kianian S.F."/>
            <person name="Figueroa M."/>
        </authorList>
    </citation>
    <scope>NUCLEOTIDE SEQUENCE [LARGE SCALE GENOMIC DNA]</scope>
    <source>
        <strain evidence="1">12SD80</strain>
    </source>
</reference>
<dbReference type="AlphaFoldDB" id="A0A2N5TND1"/>
<accession>A0A2N5TND1</accession>
<organism evidence="1 2">
    <name type="scientific">Puccinia coronata f. sp. avenae</name>
    <dbReference type="NCBI Taxonomy" id="200324"/>
    <lineage>
        <taxon>Eukaryota</taxon>
        <taxon>Fungi</taxon>
        <taxon>Dikarya</taxon>
        <taxon>Basidiomycota</taxon>
        <taxon>Pucciniomycotina</taxon>
        <taxon>Pucciniomycetes</taxon>
        <taxon>Pucciniales</taxon>
        <taxon>Pucciniaceae</taxon>
        <taxon>Puccinia</taxon>
    </lineage>
</organism>
<dbReference type="EMBL" id="PGCI01000430">
    <property type="protein sequence ID" value="PLW27003.1"/>
    <property type="molecule type" value="Genomic_DNA"/>
</dbReference>
<dbReference type="Proteomes" id="UP000235392">
    <property type="component" value="Unassembled WGS sequence"/>
</dbReference>
<evidence type="ECO:0000313" key="1">
    <source>
        <dbReference type="EMBL" id="PLW27003.1"/>
    </source>
</evidence>
<sequence>MHCDPDHGGQGRHDLSPGGGAGLCMIASRKTTRGDDRLAHRPRSSIISCITSNNNSLASCIGSDHIKNVSSNSTMTTLNQASSNLLRINELAIEQYNLIDNLYLKLNTKQLLQKSSERGNALARVLLRCRVRDPSLSEINLVHLGEVNKDLLGIN</sequence>
<protein>
    <submittedName>
        <fullName evidence="1">Uncharacterized protein</fullName>
    </submittedName>
</protein>
<proteinExistence type="predicted"/>